<organism evidence="6 7">
    <name type="scientific">Phytophthora nicotianae P1976</name>
    <dbReference type="NCBI Taxonomy" id="1317066"/>
    <lineage>
        <taxon>Eukaryota</taxon>
        <taxon>Sar</taxon>
        <taxon>Stramenopiles</taxon>
        <taxon>Oomycota</taxon>
        <taxon>Peronosporomycetes</taxon>
        <taxon>Peronosporales</taxon>
        <taxon>Peronosporaceae</taxon>
        <taxon>Phytophthora</taxon>
    </lineage>
</organism>
<proteinExistence type="inferred from homology"/>
<comment type="similarity">
    <text evidence="2 5">Belongs to the RxLR effector family.</text>
</comment>
<reference evidence="6 7" key="1">
    <citation type="submission" date="2013-11" db="EMBL/GenBank/DDBJ databases">
        <title>The Genome Sequence of Phytophthora parasitica P1976.</title>
        <authorList>
            <consortium name="The Broad Institute Genomics Platform"/>
            <person name="Russ C."/>
            <person name="Tyler B."/>
            <person name="Panabieres F."/>
            <person name="Shan W."/>
            <person name="Tripathy S."/>
            <person name="Grunwald N."/>
            <person name="Machado M."/>
            <person name="Johnson C.S."/>
            <person name="Walker B."/>
            <person name="Young S."/>
            <person name="Zeng Q."/>
            <person name="Gargeya S."/>
            <person name="Fitzgerald M."/>
            <person name="Haas B."/>
            <person name="Abouelleil A."/>
            <person name="Allen A.W."/>
            <person name="Alvarado L."/>
            <person name="Arachchi H.M."/>
            <person name="Berlin A.M."/>
            <person name="Chapman S.B."/>
            <person name="Gainer-Dewar J."/>
            <person name="Goldberg J."/>
            <person name="Griggs A."/>
            <person name="Gujja S."/>
            <person name="Hansen M."/>
            <person name="Howarth C."/>
            <person name="Imamovic A."/>
            <person name="Ireland A."/>
            <person name="Larimer J."/>
            <person name="McCowan C."/>
            <person name="Murphy C."/>
            <person name="Pearson M."/>
            <person name="Poon T.W."/>
            <person name="Priest M."/>
            <person name="Roberts A."/>
            <person name="Saif S."/>
            <person name="Shea T."/>
            <person name="Sisk P."/>
            <person name="Sykes S."/>
            <person name="Wortman J."/>
            <person name="Nusbaum C."/>
            <person name="Birren B."/>
        </authorList>
    </citation>
    <scope>NUCLEOTIDE SEQUENCE [LARGE SCALE GENOMIC DNA]</scope>
    <source>
        <strain evidence="6 7">P1976</strain>
    </source>
</reference>
<keyword evidence="4" id="KW-0732">Signal</keyword>
<comment type="caution">
    <text evidence="6">The sequence shown here is derived from an EMBL/GenBank/DDBJ whole genome shotgun (WGS) entry which is preliminary data.</text>
</comment>
<comment type="subcellular location">
    <subcellularLocation>
        <location evidence="1 5">Secreted</location>
    </subcellularLocation>
</comment>
<evidence type="ECO:0000256" key="4">
    <source>
        <dbReference type="ARBA" id="ARBA00022729"/>
    </source>
</evidence>
<evidence type="ECO:0000313" key="7">
    <source>
        <dbReference type="Proteomes" id="UP000028582"/>
    </source>
</evidence>
<accession>A0A080ZM34</accession>
<dbReference type="EMBL" id="ANJA01002863">
    <property type="protein sequence ID" value="ETO67695.1"/>
    <property type="molecule type" value="Genomic_DNA"/>
</dbReference>
<dbReference type="OrthoDB" id="98235at2759"/>
<evidence type="ECO:0000313" key="6">
    <source>
        <dbReference type="EMBL" id="ETO67695.1"/>
    </source>
</evidence>
<name>A0A080ZM34_PHYNI</name>
<dbReference type="Pfam" id="PF16810">
    <property type="entry name" value="RXLR"/>
    <property type="match status" value="1"/>
</dbReference>
<comment type="function">
    <text evidence="5">Effector that suppresses plant defense responses during pathogen infection.</text>
</comment>
<feature type="non-terminal residue" evidence="6">
    <location>
        <position position="1"/>
    </location>
</feature>
<gene>
    <name evidence="6" type="ORF">F444_15437</name>
</gene>
<evidence type="ECO:0000256" key="1">
    <source>
        <dbReference type="ARBA" id="ARBA00004613"/>
    </source>
</evidence>
<evidence type="ECO:0000256" key="2">
    <source>
        <dbReference type="ARBA" id="ARBA00010400"/>
    </source>
</evidence>
<evidence type="ECO:0000256" key="5">
    <source>
        <dbReference type="RuleBase" id="RU367124"/>
    </source>
</evidence>
<dbReference type="InterPro" id="IPR031825">
    <property type="entry name" value="RXLR"/>
</dbReference>
<dbReference type="AlphaFoldDB" id="A0A080ZM34"/>
<dbReference type="Proteomes" id="UP000028582">
    <property type="component" value="Unassembled WGS sequence"/>
</dbReference>
<evidence type="ECO:0000256" key="3">
    <source>
        <dbReference type="ARBA" id="ARBA00022525"/>
    </source>
</evidence>
<sequence length="197" mass="21766">FETVTPFQRCPHFSIFFPRRTSAPRSPTEPTMRLSYVLVGVASILSAHHDTVAASAGNDVALSAVMSLGFLHLVGADESIGDQSRLLRGNKITDDDNEERGFAEVVERMLAKNLIDKLLRTHSFSALEKTNDGAVLDKALGMADDTMKSVFKFADDAKMRPEDLAKIANNFDNFDDALKGAALKEYTKYWNAIHKVD</sequence>
<keyword evidence="3 5" id="KW-0964">Secreted</keyword>
<protein>
    <recommendedName>
        <fullName evidence="5">RxLR effector protein</fullName>
    </recommendedName>
</protein>
<comment type="domain">
    <text evidence="5">The RxLR-dEER motif acts to carry the protein into the host cell cytoplasm through binding to cell surface phosphatidylinositol-3-phosphate.</text>
</comment>